<evidence type="ECO:0000256" key="1">
    <source>
        <dbReference type="ARBA" id="ARBA00022491"/>
    </source>
</evidence>
<dbReference type="SMART" id="SM00354">
    <property type="entry name" value="HTH_LACI"/>
    <property type="match status" value="1"/>
</dbReference>
<dbReference type="Pfam" id="PF00356">
    <property type="entry name" value="LacI"/>
    <property type="match status" value="1"/>
</dbReference>
<dbReference type="PRINTS" id="PR00036">
    <property type="entry name" value="HTHLACI"/>
</dbReference>
<reference evidence="6 7" key="1">
    <citation type="submission" date="2019-01" db="EMBL/GenBank/DDBJ databases">
        <title>Weissella sp. nov., a novel lactic acid bacterium isolated from animal feces.</title>
        <authorList>
            <person name="Wang L.-T."/>
        </authorList>
    </citation>
    <scope>NUCLEOTIDE SEQUENCE [LARGE SCALE GENOMIC DNA]</scope>
    <source>
        <strain evidence="6 7">8H-2</strain>
    </source>
</reference>
<evidence type="ECO:0000256" key="3">
    <source>
        <dbReference type="ARBA" id="ARBA00023125"/>
    </source>
</evidence>
<dbReference type="Proteomes" id="UP000371977">
    <property type="component" value="Unassembled WGS sequence"/>
</dbReference>
<dbReference type="InterPro" id="IPR028082">
    <property type="entry name" value="Peripla_BP_I"/>
</dbReference>
<dbReference type="GO" id="GO:0003700">
    <property type="term" value="F:DNA-binding transcription factor activity"/>
    <property type="evidence" value="ECO:0007669"/>
    <property type="project" value="TreeGrafter"/>
</dbReference>
<evidence type="ECO:0000313" key="7">
    <source>
        <dbReference type="Proteomes" id="UP000371977"/>
    </source>
</evidence>
<dbReference type="PANTHER" id="PTHR30146">
    <property type="entry name" value="LACI-RELATED TRANSCRIPTIONAL REPRESSOR"/>
    <property type="match status" value="1"/>
</dbReference>
<dbReference type="PROSITE" id="PS00356">
    <property type="entry name" value="HTH_LACI_1"/>
    <property type="match status" value="1"/>
</dbReference>
<dbReference type="InterPro" id="IPR001761">
    <property type="entry name" value="Peripla_BP/Lac1_sug-bd_dom"/>
</dbReference>
<dbReference type="EMBL" id="SDGZ01000008">
    <property type="protein sequence ID" value="TYC50526.1"/>
    <property type="molecule type" value="Genomic_DNA"/>
</dbReference>
<dbReference type="Gene3D" id="3.40.50.2300">
    <property type="match status" value="2"/>
</dbReference>
<proteinExistence type="predicted"/>
<evidence type="ECO:0000259" key="5">
    <source>
        <dbReference type="PROSITE" id="PS50932"/>
    </source>
</evidence>
<dbReference type="CDD" id="cd01392">
    <property type="entry name" value="HTH_LacI"/>
    <property type="match status" value="1"/>
</dbReference>
<keyword evidence="1" id="KW-0678">Repressor</keyword>
<dbReference type="SUPFAM" id="SSF47413">
    <property type="entry name" value="lambda repressor-like DNA-binding domains"/>
    <property type="match status" value="1"/>
</dbReference>
<name>A0A6C2CAD6_9LACO</name>
<dbReference type="InterPro" id="IPR010982">
    <property type="entry name" value="Lambda_DNA-bd_dom_sf"/>
</dbReference>
<evidence type="ECO:0000313" key="6">
    <source>
        <dbReference type="EMBL" id="TYC50526.1"/>
    </source>
</evidence>
<keyword evidence="3" id="KW-0238">DNA-binding</keyword>
<dbReference type="PROSITE" id="PS50932">
    <property type="entry name" value="HTH_LACI_2"/>
    <property type="match status" value="1"/>
</dbReference>
<sequence>MPTIKLEDVAKLAGVSKTTVSRVLNHRGYLSQATIDKVNSAINELGYHPNIVARQLLKTKTNLIGILLPTISDPFFGELASLLEKKLYKKGYKVIIGNSTNDPDKEIDYLNQLLSKQVDGLIVGTHNQNIPEYKQKNLPIVAIDRIVNEDIPIIESDNYDGGKLATERLIENGAKRIIHTNVSQRESPMQKRRLGYEAVMELNDLESKTYIIDFDIPTTKKLNLLNQIFVENPNIDAIFAGNDTDAAYAMQVAQKRGISIPKDLLIIGYDGTELMRNVLPQLTTIVQPLDEMTELAVDLLESRMNGRDTRHEYIYPITIWEGSTDKRTN</sequence>
<protein>
    <submittedName>
        <fullName evidence="6">LacI family transcriptional regulator</fullName>
    </submittedName>
</protein>
<dbReference type="InterPro" id="IPR000843">
    <property type="entry name" value="HTH_LacI"/>
</dbReference>
<gene>
    <name evidence="6" type="ORF">ESZ50_02335</name>
</gene>
<keyword evidence="4" id="KW-0804">Transcription</keyword>
<evidence type="ECO:0000256" key="2">
    <source>
        <dbReference type="ARBA" id="ARBA00023015"/>
    </source>
</evidence>
<dbReference type="OrthoDB" id="9796186at2"/>
<dbReference type="SUPFAM" id="SSF53822">
    <property type="entry name" value="Periplasmic binding protein-like I"/>
    <property type="match status" value="1"/>
</dbReference>
<evidence type="ECO:0000256" key="4">
    <source>
        <dbReference type="ARBA" id="ARBA00023163"/>
    </source>
</evidence>
<dbReference type="CDD" id="cd06291">
    <property type="entry name" value="PBP1_Qymf-like"/>
    <property type="match status" value="1"/>
</dbReference>
<dbReference type="Gene3D" id="1.10.260.40">
    <property type="entry name" value="lambda repressor-like DNA-binding domains"/>
    <property type="match status" value="1"/>
</dbReference>
<dbReference type="GO" id="GO:0000976">
    <property type="term" value="F:transcription cis-regulatory region binding"/>
    <property type="evidence" value="ECO:0007669"/>
    <property type="project" value="TreeGrafter"/>
</dbReference>
<accession>A0A6C2CAD6</accession>
<feature type="domain" description="HTH lacI-type" evidence="5">
    <location>
        <begin position="4"/>
        <end position="58"/>
    </location>
</feature>
<dbReference type="PANTHER" id="PTHR30146:SF95">
    <property type="entry name" value="RIBOSE OPERON REPRESSOR"/>
    <property type="match status" value="1"/>
</dbReference>
<dbReference type="Pfam" id="PF00532">
    <property type="entry name" value="Peripla_BP_1"/>
    <property type="match status" value="1"/>
</dbReference>
<keyword evidence="2" id="KW-0805">Transcription regulation</keyword>
<organism evidence="6 7">
    <name type="scientific">Weissella muntiaci</name>
    <dbReference type="NCBI Taxonomy" id="2508881"/>
    <lineage>
        <taxon>Bacteria</taxon>
        <taxon>Bacillati</taxon>
        <taxon>Bacillota</taxon>
        <taxon>Bacilli</taxon>
        <taxon>Lactobacillales</taxon>
        <taxon>Lactobacillaceae</taxon>
        <taxon>Weissella</taxon>
    </lineage>
</organism>
<keyword evidence="7" id="KW-1185">Reference proteome</keyword>
<dbReference type="AlphaFoldDB" id="A0A6C2CAD6"/>
<comment type="caution">
    <text evidence="6">The sequence shown here is derived from an EMBL/GenBank/DDBJ whole genome shotgun (WGS) entry which is preliminary data.</text>
</comment>
<dbReference type="RefSeq" id="WP_148621998.1">
    <property type="nucleotide sequence ID" value="NZ_SDGZ01000008.1"/>
</dbReference>